<gene>
    <name evidence="1" type="ORF">apy_16570</name>
</gene>
<protein>
    <submittedName>
        <fullName evidence="1">Uncharacterized protein</fullName>
    </submittedName>
</protein>
<accession>A0A401HC37</accession>
<evidence type="ECO:0000313" key="1">
    <source>
        <dbReference type="EMBL" id="GBF09932.1"/>
    </source>
</evidence>
<proteinExistence type="predicted"/>
<dbReference type="AlphaFoldDB" id="A0A401HC37"/>
<dbReference type="Proteomes" id="UP000291213">
    <property type="component" value="Unassembled WGS sequence"/>
</dbReference>
<name>A0A401HC37_AERPX</name>
<evidence type="ECO:0000313" key="2">
    <source>
        <dbReference type="Proteomes" id="UP000291213"/>
    </source>
</evidence>
<reference evidence="1 2" key="1">
    <citation type="submission" date="2017-02" db="EMBL/GenBank/DDBJ databases">
        <title>isolation and characterization of a novel temperate virus Aeropyrum globular virus 1 infecting hyperthermophilic archaeon Aeropyrum.</title>
        <authorList>
            <person name="Yumiya M."/>
            <person name="Yoshida T."/>
            <person name="Sako Y."/>
        </authorList>
    </citation>
    <scope>NUCLEOTIDE SEQUENCE [LARGE SCALE GENOMIC DNA]</scope>
    <source>
        <strain evidence="1 2">YK1-12-2013</strain>
    </source>
</reference>
<organism evidence="1 2">
    <name type="scientific">Aeropyrum pernix</name>
    <dbReference type="NCBI Taxonomy" id="56636"/>
    <lineage>
        <taxon>Archaea</taxon>
        <taxon>Thermoproteota</taxon>
        <taxon>Thermoprotei</taxon>
        <taxon>Desulfurococcales</taxon>
        <taxon>Desulfurococcaceae</taxon>
        <taxon>Aeropyrum</taxon>
    </lineage>
</organism>
<sequence>MIRLSNKISTVLIVVGLAIIGGLAYSYTIAGKEGNAIPKSDIPESDIEAGIDLQLLNKWGFIVVERNSDVVSKNLQKILTYKNINVSVTRYGSVAKLAGGELRKPSIVILNLLDKEVLKEINSSARNIDVLRELARGGNYILFVADESGAIHSISDLFNPPLSYPSESKVTITKQYKDGRTEIILQDLLIVVGRTYRNIDGRLVPINFMSTVHIDDFNNMDDAIQEALLNILTLIIQAESDSASKR</sequence>
<comment type="caution">
    <text evidence="1">The sequence shown here is derived from an EMBL/GenBank/DDBJ whole genome shotgun (WGS) entry which is preliminary data.</text>
</comment>
<dbReference type="EMBL" id="BDMD01000141">
    <property type="protein sequence ID" value="GBF09932.1"/>
    <property type="molecule type" value="Genomic_DNA"/>
</dbReference>